<keyword evidence="5 12" id="KW-0597">Phosphoprotein</keyword>
<evidence type="ECO:0000256" key="11">
    <source>
        <dbReference type="ARBA" id="ARBA00023163"/>
    </source>
</evidence>
<dbReference type="Pfam" id="PF00511">
    <property type="entry name" value="PPV_E2_C"/>
    <property type="match status" value="1"/>
</dbReference>
<evidence type="ECO:0000256" key="10">
    <source>
        <dbReference type="ARBA" id="ARBA00023159"/>
    </source>
</evidence>
<evidence type="ECO:0000256" key="2">
    <source>
        <dbReference type="ARBA" id="ARBA00007794"/>
    </source>
</evidence>
<comment type="subunit">
    <text evidence="12">Binds DNA as homodimer. Interacts with protein E1; this interaction greatly increases E1 DNA-binding activity. Interacts with protein L1; this interaction enhances E2-dependent replication and transcription activation. Interacts with protein L2; this interaction inhibits E2 transcriptional activity but not DNA replication function E2. Interacts with protein E7; this interaction inhibits E7 oncogenic activity. Interacts with host TAF1; this interaction modulates E2-dependent transcriptional regulation. Interacts with host BRD4; this interaction mediates E2 transcriptional activation function. Additionally, the interaction with host BRD4 on mitotic chromosomes mediates tethering of the viral genome. Interacts with host TOPBP1; this interaction is required for optimal viral DNA replication.</text>
</comment>
<comment type="similarity">
    <text evidence="12">Belongs to the papillomaviridae E2 protein family.</text>
</comment>
<dbReference type="Gene3D" id="3.30.70.330">
    <property type="match status" value="1"/>
</dbReference>
<name>K7QH99_9PAPI</name>
<dbReference type="GO" id="GO:0006351">
    <property type="term" value="P:DNA-templated transcription"/>
    <property type="evidence" value="ECO:0007669"/>
    <property type="project" value="UniProtKB-UniRule"/>
</dbReference>
<dbReference type="GO" id="GO:0039693">
    <property type="term" value="P:viral DNA genome replication"/>
    <property type="evidence" value="ECO:0007669"/>
    <property type="project" value="UniProtKB-UniRule"/>
</dbReference>
<dbReference type="SUPFAM" id="SSF54957">
    <property type="entry name" value="Viral DNA-binding domain"/>
    <property type="match status" value="1"/>
</dbReference>
<dbReference type="HAMAP" id="MF_04001">
    <property type="entry name" value="PPV_E2"/>
    <property type="match status" value="1"/>
</dbReference>
<keyword evidence="7 12" id="KW-0235">DNA replication</keyword>
<dbReference type="Proteomes" id="UP000141115">
    <property type="component" value="Segment"/>
</dbReference>
<dbReference type="InterPro" id="IPR001866">
    <property type="entry name" value="PPV_E2_N"/>
</dbReference>
<evidence type="ECO:0000256" key="5">
    <source>
        <dbReference type="ARBA" id="ARBA00022553"/>
    </source>
</evidence>
<dbReference type="InterPro" id="IPR033668">
    <property type="entry name" value="Reg_prot_E2"/>
</dbReference>
<dbReference type="KEGG" id="vg:14258154"/>
<feature type="compositionally biased region" description="Pro residues" evidence="14">
    <location>
        <begin position="398"/>
        <end position="415"/>
    </location>
</feature>
<organism evidence="17 18">
    <name type="scientific">Canis familiaris papillomavirus 14</name>
    <dbReference type="NCBI Taxonomy" id="1236767"/>
    <lineage>
        <taxon>Viruses</taxon>
        <taxon>Monodnaviria</taxon>
        <taxon>Shotokuvirae</taxon>
        <taxon>Cossaviricota</taxon>
        <taxon>Papovaviricetes</taxon>
        <taxon>Zurhausenvirales</taxon>
        <taxon>Papillomaviridae</taxon>
        <taxon>Firstpapillomavirinae</taxon>
        <taxon>Chipapillomavirus</taxon>
        <taxon>Chipapillomavirus 3</taxon>
    </lineage>
</organism>
<feature type="compositionally biased region" description="Basic and acidic residues" evidence="14">
    <location>
        <begin position="209"/>
        <end position="222"/>
    </location>
</feature>
<evidence type="ECO:0000256" key="1">
    <source>
        <dbReference type="ARBA" id="ARBA00004147"/>
    </source>
</evidence>
<evidence type="ECO:0000256" key="14">
    <source>
        <dbReference type="SAM" id="MobiDB-lite"/>
    </source>
</evidence>
<comment type="caution">
    <text evidence="12">Lacks conserved residue(s) required for the propagation of feature annotation.</text>
</comment>
<feature type="compositionally biased region" description="Low complexity" evidence="14">
    <location>
        <begin position="416"/>
        <end position="429"/>
    </location>
</feature>
<keyword evidence="6 12" id="KW-1048">Host nucleus</keyword>
<feature type="coiled-coil region" evidence="13">
    <location>
        <begin position="1"/>
        <end position="28"/>
    </location>
</feature>
<comment type="similarity">
    <text evidence="2">Belongs to the papillomaviridae E8^E2C protein family.</text>
</comment>
<keyword evidence="9 12" id="KW-0238">DNA-binding</keyword>
<evidence type="ECO:0000256" key="12">
    <source>
        <dbReference type="HAMAP-Rule" id="MF_04001"/>
    </source>
</evidence>
<gene>
    <name evidence="12" type="primary">E2</name>
</gene>
<evidence type="ECO:0000256" key="7">
    <source>
        <dbReference type="ARBA" id="ARBA00022705"/>
    </source>
</evidence>
<keyword evidence="13" id="KW-0175">Coiled coil</keyword>
<dbReference type="SUPFAM" id="SSF51332">
    <property type="entry name" value="E2 regulatory, transactivation domain"/>
    <property type="match status" value="1"/>
</dbReference>
<dbReference type="OrthoDB" id="15886at10239"/>
<keyword evidence="3 12" id="KW-0678">Repressor</keyword>
<sequence>MESLNKRLSAVQDELLNLYEEASDLLQQQVVHWNLMRRESVLLYFARQAGIMRVGMQPVPALQVSAERAKSAIELQLVLQSLCDSPYATETWTLSDTSRERWMAAPERCWKRGARTVEVIFDCDAGNSMQYTLWEWIYYQDSADNWQKARSQVDHKGIWFWDCEHKHYYEEFAADAERYSATGHWDVTYNNETISPCDPVTSTTPPTDPRGEAELHPRRDNNQRPTGRRAGDGGEEHVAGEAPPQPQTPDKLPADCTPSHASPLPDSTSNSPESVPEPCGRSQRFASVPLTPESVGAAPKSAPGYEAPQPGPVTTEQSRASRKRAGAGAGGSNATRGKRRPPGGEPTERQPPVPADEPLLVSEPGDPGLGSAWESEHCGGGSPLLARSSAVPTADPGPLGPPSPARGSLTPPPQAPLAAAAREPPDRAQAAFQGRVPVARGHRGRPEHLLREAGDSPAAAVVLVGPPNPLKCLRYRLTHTHGHRYQYCSTTWYWTGQGANRLGPARMLLTFRDSQQLNDFFQVVRLPPSITRAPSLLAV</sequence>
<evidence type="ECO:0000256" key="8">
    <source>
        <dbReference type="ARBA" id="ARBA00023015"/>
    </source>
</evidence>
<evidence type="ECO:0000256" key="13">
    <source>
        <dbReference type="SAM" id="Coils"/>
    </source>
</evidence>
<comment type="subcellular location">
    <subcellularLocation>
        <location evidence="1 12">Host nucleus</location>
    </subcellularLocation>
</comment>
<dbReference type="GO" id="GO:0003700">
    <property type="term" value="F:DNA-binding transcription factor activity"/>
    <property type="evidence" value="ECO:0007669"/>
    <property type="project" value="UniProtKB-UniRule"/>
</dbReference>
<keyword evidence="11 12" id="KW-0804">Transcription</keyword>
<dbReference type="GO" id="GO:0006275">
    <property type="term" value="P:regulation of DNA replication"/>
    <property type="evidence" value="ECO:0007669"/>
    <property type="project" value="UniProtKB-UniRule"/>
</dbReference>
<dbReference type="Gene3D" id="2.170.200.10">
    <property type="entry name" value="Papillomavirus E2 early protein domain"/>
    <property type="match status" value="1"/>
</dbReference>
<dbReference type="InterPro" id="IPR035975">
    <property type="entry name" value="E2/EBNA1_C_sf"/>
</dbReference>
<evidence type="ECO:0000256" key="6">
    <source>
        <dbReference type="ARBA" id="ARBA00022562"/>
    </source>
</evidence>
<evidence type="ECO:0000259" key="16">
    <source>
        <dbReference type="Pfam" id="PF00511"/>
    </source>
</evidence>
<feature type="compositionally biased region" description="Low complexity" evidence="14">
    <location>
        <begin position="195"/>
        <end position="205"/>
    </location>
</feature>
<dbReference type="Gene3D" id="1.10.287.30">
    <property type="entry name" value="E2 (early) protein, N terminal domain, subdomain 1"/>
    <property type="match status" value="1"/>
</dbReference>
<evidence type="ECO:0000256" key="4">
    <source>
        <dbReference type="ARBA" id="ARBA00022518"/>
    </source>
</evidence>
<dbReference type="GO" id="GO:0003677">
    <property type="term" value="F:DNA binding"/>
    <property type="evidence" value="ECO:0007669"/>
    <property type="project" value="UniProtKB-UniRule"/>
</dbReference>
<dbReference type="RefSeq" id="YP_007195268.1">
    <property type="nucleotide sequence ID" value="NC_019852.1"/>
</dbReference>
<evidence type="ECO:0000256" key="9">
    <source>
        <dbReference type="ARBA" id="ARBA00023125"/>
    </source>
</evidence>
<keyword evidence="8 12" id="KW-0805">Transcription regulation</keyword>
<dbReference type="EMBL" id="JQ701802">
    <property type="protein sequence ID" value="AFU07673.1"/>
    <property type="molecule type" value="Genomic_DNA"/>
</dbReference>
<accession>K7QH99</accession>
<dbReference type="GO" id="GO:0006260">
    <property type="term" value="P:DNA replication"/>
    <property type="evidence" value="ECO:0007669"/>
    <property type="project" value="UniProtKB-KW"/>
</dbReference>
<evidence type="ECO:0000313" key="17">
    <source>
        <dbReference type="EMBL" id="AFU07673.1"/>
    </source>
</evidence>
<evidence type="ECO:0000313" key="18">
    <source>
        <dbReference type="Proteomes" id="UP000141115"/>
    </source>
</evidence>
<reference evidence="17 18" key="1">
    <citation type="journal article" date="2013" name="Vet. Microbiol.">
        <title>Complete canine papillomavirus life cycle in pigmented lesions.</title>
        <authorList>
            <person name="Lange C.E."/>
            <person name="Tobler K."/>
            <person name="Schraner E.M."/>
            <person name="Vetsch E."/>
            <person name="Fischer N.M."/>
            <person name="Ackermann M."/>
            <person name="Favrot C."/>
        </authorList>
    </citation>
    <scope>NUCLEOTIDE SEQUENCE [LARGE SCALE GENOMIC DNA]</scope>
</reference>
<proteinExistence type="inferred from homology"/>
<evidence type="ECO:0000256" key="3">
    <source>
        <dbReference type="ARBA" id="ARBA00022491"/>
    </source>
</evidence>
<feature type="domain" description="Papillomavirus E2 C-terminal" evidence="16">
    <location>
        <begin position="461"/>
        <end position="531"/>
    </location>
</feature>
<keyword evidence="4 12" id="KW-0244">Early protein</keyword>
<dbReference type="InterPro" id="IPR012677">
    <property type="entry name" value="Nucleotide-bd_a/b_plait_sf"/>
</dbReference>
<comment type="function">
    <text evidence="12">Plays a role in the initiation of viral DNA replication. A dimer of E2 interacts with a dimer of E1 in order to improve specificity of E1 DNA binding activity. Once the complex recognizes and binds DNA at specific sites, the E2 dimer is removed from DNA. E2 also regulates viral transcription through binding to the E2RE response element (5'-ACCNNNNNNGGT-3') present in multiple copies in the regulatory regions of the viral genome. Activates or represses transcription depending on E2RE's position with regards to proximal promoter elements including the TATA-box. Repression occurs by sterically hindering the assembly of the transcription initiation complex.</text>
</comment>
<dbReference type="InterPro" id="IPR042504">
    <property type="entry name" value="Regulatory_protein_E2_N_2"/>
</dbReference>
<keyword evidence="10 12" id="KW-0010">Activator</keyword>
<comment type="PTM">
    <text evidence="12">Phosphorylated.</text>
</comment>
<dbReference type="GO" id="GO:0000166">
    <property type="term" value="F:nucleotide binding"/>
    <property type="evidence" value="ECO:0007669"/>
    <property type="project" value="UniProtKB-UniRule"/>
</dbReference>
<feature type="region of interest" description="DNA-binding domain" evidence="12">
    <location>
        <begin position="455"/>
        <end position="539"/>
    </location>
</feature>
<dbReference type="Pfam" id="PF00508">
    <property type="entry name" value="PPV_E2_N"/>
    <property type="match status" value="1"/>
</dbReference>
<dbReference type="GO" id="GO:0042025">
    <property type="term" value="C:host cell nucleus"/>
    <property type="evidence" value="ECO:0007669"/>
    <property type="project" value="UniProtKB-SubCell"/>
</dbReference>
<feature type="compositionally biased region" description="Basic and acidic residues" evidence="14">
    <location>
        <begin position="229"/>
        <end position="239"/>
    </location>
</feature>
<dbReference type="InterPro" id="IPR042503">
    <property type="entry name" value="Regulatory_protein_E2_N_1"/>
</dbReference>
<dbReference type="InterPro" id="IPR036050">
    <property type="entry name" value="Regulatory_protein_E2_N"/>
</dbReference>
<evidence type="ECO:0000259" key="15">
    <source>
        <dbReference type="Pfam" id="PF00508"/>
    </source>
</evidence>
<protein>
    <recommendedName>
        <fullName evidence="12">Regulatory protein E2</fullName>
    </recommendedName>
</protein>
<feature type="domain" description="Papillomavirus E2 N-terminal" evidence="15">
    <location>
        <begin position="1"/>
        <end position="197"/>
    </location>
</feature>
<dbReference type="InterPro" id="IPR000427">
    <property type="entry name" value="Papillomavirus_E2_C"/>
</dbReference>
<feature type="region of interest" description="Disordered" evidence="14">
    <location>
        <begin position="190"/>
        <end position="429"/>
    </location>
</feature>